<evidence type="ECO:0000256" key="3">
    <source>
        <dbReference type="ARBA" id="ARBA00022679"/>
    </source>
</evidence>
<dbReference type="Pfam" id="PF05175">
    <property type="entry name" value="MTS"/>
    <property type="match status" value="1"/>
</dbReference>
<dbReference type="Proteomes" id="UP000176714">
    <property type="component" value="Unassembled WGS sequence"/>
</dbReference>
<dbReference type="GO" id="GO:0032259">
    <property type="term" value="P:methylation"/>
    <property type="evidence" value="ECO:0007669"/>
    <property type="project" value="UniProtKB-KW"/>
</dbReference>
<dbReference type="EMBL" id="MFMD01000023">
    <property type="protein sequence ID" value="OGG76400.1"/>
    <property type="molecule type" value="Genomic_DNA"/>
</dbReference>
<keyword evidence="4" id="KW-0949">S-adenosyl-L-methionine</keyword>
<evidence type="ECO:0000259" key="6">
    <source>
        <dbReference type="Pfam" id="PF05175"/>
    </source>
</evidence>
<evidence type="ECO:0000256" key="5">
    <source>
        <dbReference type="ARBA" id="ARBA00048391"/>
    </source>
</evidence>
<dbReference type="InterPro" id="IPR007848">
    <property type="entry name" value="Small_mtfrase_dom"/>
</dbReference>
<comment type="caution">
    <text evidence="7">The sequence shown here is derived from an EMBL/GenBank/DDBJ whole genome shotgun (WGS) entry which is preliminary data.</text>
</comment>
<dbReference type="PANTHER" id="PTHR18895">
    <property type="entry name" value="HEMK METHYLTRANSFERASE"/>
    <property type="match status" value="1"/>
</dbReference>
<dbReference type="InterPro" id="IPR050320">
    <property type="entry name" value="N5-glutamine_MTase"/>
</dbReference>
<name>A0A1F6ERZ7_9BACT</name>
<dbReference type="Gene3D" id="3.40.50.150">
    <property type="entry name" value="Vaccinia Virus protein VP39"/>
    <property type="match status" value="1"/>
</dbReference>
<dbReference type="GO" id="GO:0003676">
    <property type="term" value="F:nucleic acid binding"/>
    <property type="evidence" value="ECO:0007669"/>
    <property type="project" value="InterPro"/>
</dbReference>
<dbReference type="AlphaFoldDB" id="A0A1F6ERZ7"/>
<evidence type="ECO:0000313" key="8">
    <source>
        <dbReference type="Proteomes" id="UP000176714"/>
    </source>
</evidence>
<proteinExistence type="predicted"/>
<dbReference type="PANTHER" id="PTHR18895:SF74">
    <property type="entry name" value="MTRF1L RELEASE FACTOR GLUTAMINE METHYLTRANSFERASE"/>
    <property type="match status" value="1"/>
</dbReference>
<dbReference type="CDD" id="cd02440">
    <property type="entry name" value="AdoMet_MTases"/>
    <property type="match status" value="1"/>
</dbReference>
<dbReference type="GO" id="GO:0102559">
    <property type="term" value="F:peptide chain release factor N(5)-glutamine methyltransferase activity"/>
    <property type="evidence" value="ECO:0007669"/>
    <property type="project" value="UniProtKB-EC"/>
</dbReference>
<dbReference type="PROSITE" id="PS00092">
    <property type="entry name" value="N6_MTASE"/>
    <property type="match status" value="1"/>
</dbReference>
<reference evidence="7 8" key="1">
    <citation type="journal article" date="2016" name="Nat. Commun.">
        <title>Thousands of microbial genomes shed light on interconnected biogeochemical processes in an aquifer system.</title>
        <authorList>
            <person name="Anantharaman K."/>
            <person name="Brown C.T."/>
            <person name="Hug L.A."/>
            <person name="Sharon I."/>
            <person name="Castelle C.J."/>
            <person name="Probst A.J."/>
            <person name="Thomas B.C."/>
            <person name="Singh A."/>
            <person name="Wilkins M.J."/>
            <person name="Karaoz U."/>
            <person name="Brodie E.L."/>
            <person name="Williams K.H."/>
            <person name="Hubbard S.S."/>
            <person name="Banfield J.F."/>
        </authorList>
    </citation>
    <scope>NUCLEOTIDE SEQUENCE [LARGE SCALE GENOMIC DNA]</scope>
</reference>
<dbReference type="NCBIfam" id="TIGR00536">
    <property type="entry name" value="hemK_fam"/>
    <property type="match status" value="1"/>
</dbReference>
<accession>A0A1F6ERZ7</accession>
<organism evidence="7 8">
    <name type="scientific">Candidatus Kaiserbacteria bacterium RIFCSPLOWO2_01_FULL_55_19</name>
    <dbReference type="NCBI Taxonomy" id="1798516"/>
    <lineage>
        <taxon>Bacteria</taxon>
        <taxon>Candidatus Kaiseribacteriota</taxon>
    </lineage>
</organism>
<evidence type="ECO:0000256" key="4">
    <source>
        <dbReference type="ARBA" id="ARBA00022691"/>
    </source>
</evidence>
<dbReference type="InterPro" id="IPR029063">
    <property type="entry name" value="SAM-dependent_MTases_sf"/>
</dbReference>
<comment type="catalytic activity">
    <reaction evidence="5">
        <text>L-glutaminyl-[peptide chain release factor] + S-adenosyl-L-methionine = N(5)-methyl-L-glutaminyl-[peptide chain release factor] + S-adenosyl-L-homocysteine + H(+)</text>
        <dbReference type="Rhea" id="RHEA:42896"/>
        <dbReference type="Rhea" id="RHEA-COMP:10271"/>
        <dbReference type="Rhea" id="RHEA-COMP:10272"/>
        <dbReference type="ChEBI" id="CHEBI:15378"/>
        <dbReference type="ChEBI" id="CHEBI:30011"/>
        <dbReference type="ChEBI" id="CHEBI:57856"/>
        <dbReference type="ChEBI" id="CHEBI:59789"/>
        <dbReference type="ChEBI" id="CHEBI:61891"/>
        <dbReference type="EC" id="2.1.1.297"/>
    </reaction>
</comment>
<keyword evidence="3" id="KW-0808">Transferase</keyword>
<evidence type="ECO:0000313" key="7">
    <source>
        <dbReference type="EMBL" id="OGG76400.1"/>
    </source>
</evidence>
<sequence>MTRDEKWLLEEKYGGEETAEYATDKERLTSGEPLAYVIGWQSFLGLTIYLDSKPLIPRPETEWWTEEMLRAMSEWSGRPKGGDPRTFEKGVEHLRLLDLCAGSGAIGCAVLARVPNAQVHFGEIDPAHKATILKNIRENHLDESRATIHIGDLFEPFGDMQFDVIAANPPYVPADRALPASVARHEPTLALTAGKDGLDVIRRIAQGLPKHLTRGGVAWIECDRGHTEESQRLFEKQGFNAEIRNDQYGKPRVIRVS</sequence>
<protein>
    <recommendedName>
        <fullName evidence="1">peptide chain release factor N(5)-glutamine methyltransferase</fullName>
        <ecNumber evidence="1">2.1.1.297</ecNumber>
    </recommendedName>
</protein>
<keyword evidence="2" id="KW-0489">Methyltransferase</keyword>
<dbReference type="STRING" id="1798516.A2950_00510"/>
<feature type="domain" description="Methyltransferase small" evidence="6">
    <location>
        <begin position="94"/>
        <end position="172"/>
    </location>
</feature>
<evidence type="ECO:0000256" key="1">
    <source>
        <dbReference type="ARBA" id="ARBA00012771"/>
    </source>
</evidence>
<gene>
    <name evidence="7" type="ORF">A2950_00510</name>
</gene>
<dbReference type="InterPro" id="IPR002052">
    <property type="entry name" value="DNA_methylase_N6_adenine_CS"/>
</dbReference>
<dbReference type="EC" id="2.1.1.297" evidence="1"/>
<evidence type="ECO:0000256" key="2">
    <source>
        <dbReference type="ARBA" id="ARBA00022603"/>
    </source>
</evidence>
<dbReference type="SUPFAM" id="SSF53335">
    <property type="entry name" value="S-adenosyl-L-methionine-dependent methyltransferases"/>
    <property type="match status" value="1"/>
</dbReference>
<dbReference type="InterPro" id="IPR004556">
    <property type="entry name" value="HemK-like"/>
</dbReference>